<accession>A0A8G2F4A7</accession>
<evidence type="ECO:0000256" key="7">
    <source>
        <dbReference type="ARBA" id="ARBA00022840"/>
    </source>
</evidence>
<feature type="binding site" evidence="10">
    <location>
        <begin position="121"/>
        <end position="131"/>
    </location>
    <ligand>
        <name>ATP</name>
        <dbReference type="ChEBI" id="CHEBI:30616"/>
    </ligand>
</feature>
<dbReference type="SUPFAM" id="SSF54211">
    <property type="entry name" value="Ribosomal protein S5 domain 2-like"/>
    <property type="match status" value="1"/>
</dbReference>
<dbReference type="InterPro" id="IPR036554">
    <property type="entry name" value="GHMP_kinase_C_sf"/>
</dbReference>
<keyword evidence="8 10" id="KW-0414">Isoprene biosynthesis</keyword>
<keyword evidence="7 10" id="KW-0067">ATP-binding</keyword>
<dbReference type="Proteomes" id="UP000198615">
    <property type="component" value="Unassembled WGS sequence"/>
</dbReference>
<dbReference type="AlphaFoldDB" id="A0A8G2F4A7"/>
<evidence type="ECO:0000259" key="12">
    <source>
        <dbReference type="Pfam" id="PF08544"/>
    </source>
</evidence>
<feature type="active site" evidence="10">
    <location>
        <position position="161"/>
    </location>
</feature>
<evidence type="ECO:0000313" key="13">
    <source>
        <dbReference type="EMBL" id="SDG11889.1"/>
    </source>
</evidence>
<dbReference type="InterPro" id="IPR006204">
    <property type="entry name" value="GHMP_kinase_N_dom"/>
</dbReference>
<dbReference type="GO" id="GO:0050515">
    <property type="term" value="F:4-(cytidine 5'-diphospho)-2-C-methyl-D-erythritol kinase activity"/>
    <property type="evidence" value="ECO:0007669"/>
    <property type="project" value="UniProtKB-UniRule"/>
</dbReference>
<evidence type="ECO:0000256" key="3">
    <source>
        <dbReference type="ARBA" id="ARBA00017473"/>
    </source>
</evidence>
<evidence type="ECO:0000256" key="6">
    <source>
        <dbReference type="ARBA" id="ARBA00022777"/>
    </source>
</evidence>
<evidence type="ECO:0000256" key="1">
    <source>
        <dbReference type="ARBA" id="ARBA00009684"/>
    </source>
</evidence>
<dbReference type="InterPro" id="IPR014721">
    <property type="entry name" value="Ribsml_uS5_D2-typ_fold_subgr"/>
</dbReference>
<dbReference type="EMBL" id="FNBW01000010">
    <property type="protein sequence ID" value="SDG11889.1"/>
    <property type="molecule type" value="Genomic_DNA"/>
</dbReference>
<dbReference type="InterPro" id="IPR020568">
    <property type="entry name" value="Ribosomal_Su5_D2-typ_SF"/>
</dbReference>
<evidence type="ECO:0000256" key="5">
    <source>
        <dbReference type="ARBA" id="ARBA00022741"/>
    </source>
</evidence>
<reference evidence="13 14" key="1">
    <citation type="submission" date="2016-10" db="EMBL/GenBank/DDBJ databases">
        <authorList>
            <person name="Varghese N."/>
            <person name="Submissions S."/>
        </authorList>
    </citation>
    <scope>NUCLEOTIDE SEQUENCE [LARGE SCALE GENOMIC DNA]</scope>
    <source>
        <strain evidence="13 14">DSM 18839</strain>
    </source>
</reference>
<dbReference type="EC" id="2.7.1.148" evidence="2 10"/>
<evidence type="ECO:0000259" key="11">
    <source>
        <dbReference type="Pfam" id="PF00288"/>
    </source>
</evidence>
<dbReference type="PIRSF" id="PIRSF010376">
    <property type="entry name" value="IspE"/>
    <property type="match status" value="1"/>
</dbReference>
<keyword evidence="6 10" id="KW-0418">Kinase</keyword>
<keyword evidence="5 10" id="KW-0547">Nucleotide-binding</keyword>
<comment type="caution">
    <text evidence="13">The sequence shown here is derived from an EMBL/GenBank/DDBJ whole genome shotgun (WGS) entry which is preliminary data.</text>
</comment>
<feature type="domain" description="GHMP kinase N-terminal" evidence="11">
    <location>
        <begin position="106"/>
        <end position="168"/>
    </location>
</feature>
<evidence type="ECO:0000256" key="4">
    <source>
        <dbReference type="ARBA" id="ARBA00022679"/>
    </source>
</evidence>
<proteinExistence type="inferred from homology"/>
<evidence type="ECO:0000256" key="10">
    <source>
        <dbReference type="HAMAP-Rule" id="MF_00061"/>
    </source>
</evidence>
<gene>
    <name evidence="10" type="primary">ispE</name>
    <name evidence="13" type="ORF">SAMN05660686_03451</name>
</gene>
<dbReference type="Pfam" id="PF00288">
    <property type="entry name" value="GHMP_kinases_N"/>
    <property type="match status" value="1"/>
</dbReference>
<protein>
    <recommendedName>
        <fullName evidence="3 10">4-diphosphocytidyl-2-C-methyl-D-erythritol kinase</fullName>
        <shortName evidence="10">CMK</shortName>
        <ecNumber evidence="2 10">2.7.1.148</ecNumber>
    </recommendedName>
    <alternativeName>
        <fullName evidence="9 10">4-(cytidine-5'-diphospho)-2-C-methyl-D-erythritol kinase</fullName>
    </alternativeName>
</protein>
<dbReference type="OrthoDB" id="9809438at2"/>
<dbReference type="Gene3D" id="3.30.230.10">
    <property type="match status" value="1"/>
</dbReference>
<keyword evidence="14" id="KW-1185">Reference proteome</keyword>
<sequence>MSTADRRGAPRHRIAPAKVNLALHVVGRRADGYHLLDMLVAFADIGDRVTWQPGGGACRLDIEDRLERPEPVPTNTSNLAWRALALAGRLRANRLGANRLGANRLGAASLAGTLTVRKELPSGAGIGGGSSDAAAVLRLLLEDAGIAEETLRIEALALGADLPVCLAGRPARVEGIGERITPVTLGAALPVVLVWPGAGLSTPAVFKARRPEFEDAVPDVAIDGLGRDPVTAIAGLRNDLEETACRILPVVGRALSALQASAGCRLARMSGSGSTVVGYFADPEAATEAAARLAADMPGWWIRAGTLQV</sequence>
<comment type="catalytic activity">
    <reaction evidence="10">
        <text>4-CDP-2-C-methyl-D-erythritol + ATP = 4-CDP-2-C-methyl-D-erythritol 2-phosphate + ADP + H(+)</text>
        <dbReference type="Rhea" id="RHEA:18437"/>
        <dbReference type="ChEBI" id="CHEBI:15378"/>
        <dbReference type="ChEBI" id="CHEBI:30616"/>
        <dbReference type="ChEBI" id="CHEBI:57823"/>
        <dbReference type="ChEBI" id="CHEBI:57919"/>
        <dbReference type="ChEBI" id="CHEBI:456216"/>
        <dbReference type="EC" id="2.7.1.148"/>
    </reaction>
</comment>
<evidence type="ECO:0000313" key="14">
    <source>
        <dbReference type="Proteomes" id="UP000198615"/>
    </source>
</evidence>
<comment type="function">
    <text evidence="10">Catalyzes the phosphorylation of the position 2 hydroxy group of 4-diphosphocytidyl-2C-methyl-D-erythritol.</text>
</comment>
<dbReference type="HAMAP" id="MF_00061">
    <property type="entry name" value="IspE"/>
    <property type="match status" value="1"/>
</dbReference>
<keyword evidence="4 10" id="KW-0808">Transferase</keyword>
<dbReference type="Pfam" id="PF08544">
    <property type="entry name" value="GHMP_kinases_C"/>
    <property type="match status" value="1"/>
</dbReference>
<organism evidence="13 14">
    <name type="scientific">Thalassobaculum litoreum DSM 18839</name>
    <dbReference type="NCBI Taxonomy" id="1123362"/>
    <lineage>
        <taxon>Bacteria</taxon>
        <taxon>Pseudomonadati</taxon>
        <taxon>Pseudomonadota</taxon>
        <taxon>Alphaproteobacteria</taxon>
        <taxon>Rhodospirillales</taxon>
        <taxon>Thalassobaculaceae</taxon>
        <taxon>Thalassobaculum</taxon>
    </lineage>
</organism>
<dbReference type="RefSeq" id="WP_093152135.1">
    <property type="nucleotide sequence ID" value="NZ_FNBW01000010.1"/>
</dbReference>
<dbReference type="GO" id="GO:0016114">
    <property type="term" value="P:terpenoid biosynthetic process"/>
    <property type="evidence" value="ECO:0007669"/>
    <property type="project" value="InterPro"/>
</dbReference>
<dbReference type="InterPro" id="IPR013750">
    <property type="entry name" value="GHMP_kinase_C_dom"/>
</dbReference>
<feature type="domain" description="GHMP kinase C-terminal" evidence="12">
    <location>
        <begin position="240"/>
        <end position="297"/>
    </location>
</feature>
<evidence type="ECO:0000256" key="2">
    <source>
        <dbReference type="ARBA" id="ARBA00012052"/>
    </source>
</evidence>
<name>A0A8G2F4A7_9PROT</name>
<feature type="active site" evidence="10">
    <location>
        <position position="18"/>
    </location>
</feature>
<dbReference type="InterPro" id="IPR004424">
    <property type="entry name" value="IspE"/>
</dbReference>
<comment type="pathway">
    <text evidence="10">Isoprenoid biosynthesis; isopentenyl diphosphate biosynthesis via DXP pathway; isopentenyl diphosphate from 1-deoxy-D-xylulose 5-phosphate: step 3/6.</text>
</comment>
<dbReference type="GO" id="GO:0005524">
    <property type="term" value="F:ATP binding"/>
    <property type="evidence" value="ECO:0007669"/>
    <property type="project" value="UniProtKB-UniRule"/>
</dbReference>
<evidence type="ECO:0000256" key="9">
    <source>
        <dbReference type="ARBA" id="ARBA00032554"/>
    </source>
</evidence>
<dbReference type="SUPFAM" id="SSF55060">
    <property type="entry name" value="GHMP Kinase, C-terminal domain"/>
    <property type="match status" value="1"/>
</dbReference>
<dbReference type="NCBIfam" id="NF011202">
    <property type="entry name" value="PRK14608.1"/>
    <property type="match status" value="1"/>
</dbReference>
<dbReference type="PANTHER" id="PTHR43527:SF2">
    <property type="entry name" value="4-DIPHOSPHOCYTIDYL-2-C-METHYL-D-ERYTHRITOL KINASE, CHLOROPLASTIC"/>
    <property type="match status" value="1"/>
</dbReference>
<evidence type="ECO:0000256" key="8">
    <source>
        <dbReference type="ARBA" id="ARBA00023229"/>
    </source>
</evidence>
<dbReference type="PANTHER" id="PTHR43527">
    <property type="entry name" value="4-DIPHOSPHOCYTIDYL-2-C-METHYL-D-ERYTHRITOL KINASE, CHLOROPLASTIC"/>
    <property type="match status" value="1"/>
</dbReference>
<dbReference type="GO" id="GO:0019288">
    <property type="term" value="P:isopentenyl diphosphate biosynthetic process, methylerythritol 4-phosphate pathway"/>
    <property type="evidence" value="ECO:0007669"/>
    <property type="project" value="UniProtKB-UniRule"/>
</dbReference>
<dbReference type="UniPathway" id="UPA00056">
    <property type="reaction ID" value="UER00094"/>
</dbReference>
<dbReference type="Gene3D" id="3.30.70.890">
    <property type="entry name" value="GHMP kinase, C-terminal domain"/>
    <property type="match status" value="1"/>
</dbReference>
<comment type="similarity">
    <text evidence="1 10">Belongs to the GHMP kinase family. IspE subfamily.</text>
</comment>